<accession>M0LQR3</accession>
<dbReference type="InterPro" id="IPR015943">
    <property type="entry name" value="WD40/YVTN_repeat-like_dom_sf"/>
</dbReference>
<dbReference type="PROSITE" id="PS51318">
    <property type="entry name" value="TAT"/>
    <property type="match status" value="1"/>
</dbReference>
<evidence type="ECO:0000259" key="2">
    <source>
        <dbReference type="Pfam" id="PF13360"/>
    </source>
</evidence>
<dbReference type="EMBL" id="CP019285">
    <property type="protein sequence ID" value="APW99907.1"/>
    <property type="molecule type" value="Genomic_DNA"/>
</dbReference>
<feature type="region of interest" description="Disordered" evidence="1">
    <location>
        <begin position="27"/>
        <end position="50"/>
    </location>
</feature>
<dbReference type="Gene3D" id="2.130.10.10">
    <property type="entry name" value="YVTN repeat-like/Quinoprotein amine dehydrogenase"/>
    <property type="match status" value="1"/>
</dbReference>
<dbReference type="eggNOG" id="arCOG02556">
    <property type="taxonomic scope" value="Archaea"/>
</dbReference>
<feature type="domain" description="Pyrrolo-quinoline quinone repeat" evidence="2">
    <location>
        <begin position="193"/>
        <end position="302"/>
    </location>
</feature>
<dbReference type="Proteomes" id="UP000011555">
    <property type="component" value="Unassembled WGS sequence"/>
</dbReference>
<evidence type="ECO:0000313" key="4">
    <source>
        <dbReference type="EMBL" id="EMA35907.1"/>
    </source>
</evidence>
<evidence type="ECO:0000256" key="1">
    <source>
        <dbReference type="SAM" id="MobiDB-lite"/>
    </source>
</evidence>
<dbReference type="InterPro" id="IPR018391">
    <property type="entry name" value="PQQ_b-propeller_rpt"/>
</dbReference>
<dbReference type="Gene3D" id="2.40.128.630">
    <property type="match status" value="1"/>
</dbReference>
<name>M0LQR3_NATLA</name>
<dbReference type="SUPFAM" id="SSF50998">
    <property type="entry name" value="Quinoprotein alcohol dehydrogenase-like"/>
    <property type="match status" value="2"/>
</dbReference>
<dbReference type="InterPro" id="IPR011047">
    <property type="entry name" value="Quinoprotein_ADH-like_sf"/>
</dbReference>
<dbReference type="GeneID" id="30923452"/>
<dbReference type="Proteomes" id="UP000186547">
    <property type="component" value="Chromosome"/>
</dbReference>
<dbReference type="Gene3D" id="2.40.10.480">
    <property type="match status" value="1"/>
</dbReference>
<dbReference type="RefSeq" id="WP_007140463.1">
    <property type="nucleotide sequence ID" value="NZ_AOLZ01000022.1"/>
</dbReference>
<dbReference type="SMART" id="SM00564">
    <property type="entry name" value="PQQ"/>
    <property type="match status" value="5"/>
</dbReference>
<organism evidence="4 5">
    <name type="scientific">Natronobacterium lacisalsi AJ5</name>
    <dbReference type="NCBI Taxonomy" id="358396"/>
    <lineage>
        <taxon>Archaea</taxon>
        <taxon>Methanobacteriati</taxon>
        <taxon>Methanobacteriota</taxon>
        <taxon>Stenosarchaea group</taxon>
        <taxon>Halobacteria</taxon>
        <taxon>Halobacteriales</taxon>
        <taxon>Natrialbaceae</taxon>
        <taxon>Natronobacterium</taxon>
    </lineage>
</organism>
<keyword evidence="5" id="KW-1185">Reference proteome</keyword>
<proteinExistence type="predicted"/>
<dbReference type="AlphaFoldDB" id="M0LQR3"/>
<sequence>MTQVPESAPSRRALLAGLGSLLGAGCLGASRSDGSERPATDRDDEWRMYGRDPGRSRYVPDIDVPREEPEVVWDRQVGASGWRPPVVADGTVYCQYANGLFVLDLETGAGRLTNTYGGFGRGTGPMALPRTEIYRDGTLVVPYGEAIAGYAAAPKRFPGEISGFGDGLLRWWSDGETVGTDAAGIGSRSLGPEFTSVSSAPVAVAGDLVTLHAISDSVSAVRADDGNPRWRYDLEDAAPDDWDHGVGPLGHVVDEATDTVVVAGRLFTAPYLIGLDRATGSLEWTVDGRTTDARARSSGEPNGLLARDGTVYAVSMNAERELRLLAVDAASGERGWKRTLSRSAHVGLAAGDDRLYSVATVSQEGTDPLAITALDIEDGRVRWERVLEDPTRGPPLAGGQPPTVAGNAVLVPGERGLHALEGTTGDHLWTFTETVGTSGGGETERAAVTPAVVADDRLVVGTTLALYGLEVA</sequence>
<evidence type="ECO:0000313" key="3">
    <source>
        <dbReference type="EMBL" id="APW99907.1"/>
    </source>
</evidence>
<dbReference type="InterPro" id="IPR006311">
    <property type="entry name" value="TAT_signal"/>
</dbReference>
<evidence type="ECO:0000313" key="6">
    <source>
        <dbReference type="Proteomes" id="UP000186547"/>
    </source>
</evidence>
<dbReference type="KEGG" id="hlc:CHINAEXTREME19970"/>
<dbReference type="PANTHER" id="PTHR34512:SF30">
    <property type="entry name" value="OUTER MEMBRANE PROTEIN ASSEMBLY FACTOR BAMB"/>
    <property type="match status" value="1"/>
</dbReference>
<gene>
    <name evidence="4" type="ORF">C445_03588</name>
    <name evidence="3" type="ORF">CHINAEXTREME_19970</name>
</gene>
<dbReference type="InterPro" id="IPR002372">
    <property type="entry name" value="PQQ_rpt_dom"/>
</dbReference>
<evidence type="ECO:0000313" key="5">
    <source>
        <dbReference type="Proteomes" id="UP000011555"/>
    </source>
</evidence>
<reference evidence="3" key="3">
    <citation type="submission" date="2017-01" db="EMBL/GenBank/DDBJ databases">
        <authorList>
            <person name="Mah S.A."/>
            <person name="Swanson W.J."/>
            <person name="Moy G.W."/>
            <person name="Vacquier V.D."/>
        </authorList>
    </citation>
    <scope>NUCLEOTIDE SEQUENCE</scope>
    <source>
        <strain evidence="3">AJ5</strain>
    </source>
</reference>
<dbReference type="Pfam" id="PF13360">
    <property type="entry name" value="PQQ_2"/>
    <property type="match status" value="2"/>
</dbReference>
<reference evidence="4 5" key="2">
    <citation type="journal article" date="2014" name="PLoS Genet.">
        <title>Phylogenetically driven sequencing of extremely halophilic archaea reveals strategies for static and dynamic osmo-response.</title>
        <authorList>
            <person name="Becker E.A."/>
            <person name="Seitzer P.M."/>
            <person name="Tritt A."/>
            <person name="Larsen D."/>
            <person name="Krusor M."/>
            <person name="Yao A.I."/>
            <person name="Wu D."/>
            <person name="Madern D."/>
            <person name="Eisen J.A."/>
            <person name="Darling A.E."/>
            <person name="Facciotti M.T."/>
        </authorList>
    </citation>
    <scope>NUCLEOTIDE SEQUENCE [LARGE SCALE GENOMIC DNA]</scope>
    <source>
        <strain evidence="4 5">AJ5</strain>
    </source>
</reference>
<dbReference type="PANTHER" id="PTHR34512">
    <property type="entry name" value="CELL SURFACE PROTEIN"/>
    <property type="match status" value="1"/>
</dbReference>
<protein>
    <recommendedName>
        <fullName evidence="2">Pyrrolo-quinoline quinone repeat domain-containing protein</fullName>
    </recommendedName>
</protein>
<feature type="domain" description="Pyrrolo-quinoline quinone repeat" evidence="2">
    <location>
        <begin position="324"/>
        <end position="468"/>
    </location>
</feature>
<feature type="compositionally biased region" description="Basic and acidic residues" evidence="1">
    <location>
        <begin position="33"/>
        <end position="50"/>
    </location>
</feature>
<dbReference type="STRING" id="358396.CHINAEXTREME_19970"/>
<dbReference type="PATRIC" id="fig|358396.7.peg.731"/>
<reference evidence="3 6" key="1">
    <citation type="journal article" date="2011" name="J. Bacteriol.">
        <title>Genome sequence of Halobiforma lacisalsi AJ5, an extremely halophilic archaeon which harbors a bop gene.</title>
        <authorList>
            <person name="Jiang X."/>
            <person name="Wang S."/>
            <person name="Cheng H."/>
            <person name="Huo Y."/>
            <person name="Zhang X."/>
            <person name="Zhu X."/>
            <person name="Han X."/>
            <person name="Ni P."/>
            <person name="Wu M."/>
        </authorList>
    </citation>
    <scope>NUCLEOTIDE SEQUENCE [LARGE SCALE GENOMIC DNA]</scope>
    <source>
        <strain evidence="3 6">AJ5</strain>
    </source>
</reference>
<dbReference type="EMBL" id="AOLZ01000022">
    <property type="protein sequence ID" value="EMA35907.1"/>
    <property type="molecule type" value="Genomic_DNA"/>
</dbReference>